<keyword evidence="2" id="KW-1185">Reference proteome</keyword>
<gene>
    <name evidence="1" type="ORF">BSF38_04828</name>
</gene>
<dbReference type="SUPFAM" id="SSF88946">
    <property type="entry name" value="Sigma2 domain of RNA polymerase sigma factors"/>
    <property type="match status" value="1"/>
</dbReference>
<organism evidence="1 2">
    <name type="scientific">Paludisphaera borealis</name>
    <dbReference type="NCBI Taxonomy" id="1387353"/>
    <lineage>
        <taxon>Bacteria</taxon>
        <taxon>Pseudomonadati</taxon>
        <taxon>Planctomycetota</taxon>
        <taxon>Planctomycetia</taxon>
        <taxon>Isosphaerales</taxon>
        <taxon>Isosphaeraceae</taxon>
        <taxon>Paludisphaera</taxon>
    </lineage>
</organism>
<dbReference type="EMBL" id="CP019082">
    <property type="protein sequence ID" value="APW63264.1"/>
    <property type="molecule type" value="Genomic_DNA"/>
</dbReference>
<accession>A0A1U7CWE5</accession>
<dbReference type="Proteomes" id="UP000186309">
    <property type="component" value="Chromosome"/>
</dbReference>
<dbReference type="InterPro" id="IPR013325">
    <property type="entry name" value="RNA_pol_sigma_r2"/>
</dbReference>
<dbReference type="GO" id="GO:0006352">
    <property type="term" value="P:DNA-templated transcription initiation"/>
    <property type="evidence" value="ECO:0007669"/>
    <property type="project" value="InterPro"/>
</dbReference>
<proteinExistence type="predicted"/>
<protein>
    <recommendedName>
        <fullName evidence="3">RNA polymerase sigma-70 region 2 domain-containing protein</fullName>
    </recommendedName>
</protein>
<dbReference type="GO" id="GO:0003700">
    <property type="term" value="F:DNA-binding transcription factor activity"/>
    <property type="evidence" value="ECO:0007669"/>
    <property type="project" value="InterPro"/>
</dbReference>
<dbReference type="KEGG" id="pbor:BSF38_04828"/>
<evidence type="ECO:0008006" key="3">
    <source>
        <dbReference type="Google" id="ProtNLM"/>
    </source>
</evidence>
<evidence type="ECO:0000313" key="2">
    <source>
        <dbReference type="Proteomes" id="UP000186309"/>
    </source>
</evidence>
<name>A0A1U7CWE5_9BACT</name>
<evidence type="ECO:0000313" key="1">
    <source>
        <dbReference type="EMBL" id="APW63264.1"/>
    </source>
</evidence>
<reference evidence="2" key="1">
    <citation type="submission" date="2016-12" db="EMBL/GenBank/DDBJ databases">
        <title>Comparative genomics of four Isosphaeraceae planctomycetes: a common pool of plasmids and glycoside hydrolase genes.</title>
        <authorList>
            <person name="Ivanova A."/>
        </authorList>
    </citation>
    <scope>NUCLEOTIDE SEQUENCE [LARGE SCALE GENOMIC DNA]</scope>
    <source>
        <strain evidence="2">PX4</strain>
    </source>
</reference>
<dbReference type="Gene3D" id="1.10.1740.10">
    <property type="match status" value="1"/>
</dbReference>
<dbReference type="AlphaFoldDB" id="A0A1U7CWE5"/>
<sequence>MGPVSDSRAEEARLLEGCLRGENDAWKAVFKNYHPKLVAYIAVMSQGGSGEQAEEVAAAVWCALWCGASTHFGRYDPRAGGLLKYFKSLARGEIWRRRRSERSRRFRECKAARSESTRDEVGRGLVLQEFLATLTPREREFCMSILMSVSEFGGRAEVSTCNEWKLRSRVMKKFRTYMLQNN</sequence>